<dbReference type="VEuPathDB" id="FungiDB:MUCCIDRAFT_112841"/>
<gene>
    <name evidence="1" type="ORF">MUCCIDRAFT_112841</name>
</gene>
<comment type="caution">
    <text evidence="1">The sequence shown here is derived from an EMBL/GenBank/DDBJ whole genome shotgun (WGS) entry which is preliminary data.</text>
</comment>
<keyword evidence="2" id="KW-1185">Reference proteome</keyword>
<accession>A0A168JN06</accession>
<dbReference type="OrthoDB" id="2289822at2759"/>
<name>A0A168JN06_MUCCL</name>
<organism evidence="1 2">
    <name type="scientific">Mucor lusitanicus CBS 277.49</name>
    <dbReference type="NCBI Taxonomy" id="747725"/>
    <lineage>
        <taxon>Eukaryota</taxon>
        <taxon>Fungi</taxon>
        <taxon>Fungi incertae sedis</taxon>
        <taxon>Mucoromycota</taxon>
        <taxon>Mucoromycotina</taxon>
        <taxon>Mucoromycetes</taxon>
        <taxon>Mucorales</taxon>
        <taxon>Mucorineae</taxon>
        <taxon>Mucoraceae</taxon>
        <taxon>Mucor</taxon>
    </lineage>
</organism>
<reference evidence="1 2" key="1">
    <citation type="submission" date="2015-06" db="EMBL/GenBank/DDBJ databases">
        <title>Expansion of signal transduction pathways in fungi by whole-genome duplication.</title>
        <authorList>
            <consortium name="DOE Joint Genome Institute"/>
            <person name="Corrochano L.M."/>
            <person name="Kuo A."/>
            <person name="Marcet-Houben M."/>
            <person name="Polaino S."/>
            <person name="Salamov A."/>
            <person name="Villalobos J.M."/>
            <person name="Alvarez M.I."/>
            <person name="Avalos J."/>
            <person name="Benito E.P."/>
            <person name="Benoit I."/>
            <person name="Burger G."/>
            <person name="Camino L.P."/>
            <person name="Canovas D."/>
            <person name="Cerda-Olmedo E."/>
            <person name="Cheng J.-F."/>
            <person name="Dominguez A."/>
            <person name="Elias M."/>
            <person name="Eslava A.P."/>
            <person name="Glaser F."/>
            <person name="Grimwood J."/>
            <person name="Gutierrez G."/>
            <person name="Heitman J."/>
            <person name="Henrissat B."/>
            <person name="Iturriaga E.A."/>
            <person name="Lang B.F."/>
            <person name="Lavin J.L."/>
            <person name="Lee S."/>
            <person name="Li W."/>
            <person name="Lindquist E."/>
            <person name="Lopez-Garcia S."/>
            <person name="Luque E.M."/>
            <person name="Marcos A.T."/>
            <person name="Martin J."/>
            <person name="Mccluskey K."/>
            <person name="Medina H.R."/>
            <person name="Miralles-Duran A."/>
            <person name="Miyazaki A."/>
            <person name="Munoz-Torres E."/>
            <person name="Oguiza J.A."/>
            <person name="Ohm R."/>
            <person name="Olmedo M."/>
            <person name="Orejas M."/>
            <person name="Ortiz-Castellanos L."/>
            <person name="Pisabarro A.G."/>
            <person name="Rodriguez-Romero J."/>
            <person name="Ruiz-Herrera J."/>
            <person name="Ruiz-Vazquez R."/>
            <person name="Sanz C."/>
            <person name="Schackwitz W."/>
            <person name="Schmutz J."/>
            <person name="Shahriari M."/>
            <person name="Shelest E."/>
            <person name="Silva-Franco F."/>
            <person name="Soanes D."/>
            <person name="Syed K."/>
            <person name="Tagua V.G."/>
            <person name="Talbot N.J."/>
            <person name="Thon M."/>
            <person name="De Vries R.P."/>
            <person name="Wiebenga A."/>
            <person name="Yadav J.S."/>
            <person name="Braun E.L."/>
            <person name="Baker S."/>
            <person name="Garre V."/>
            <person name="Horwitz B."/>
            <person name="Torres-Martinez S."/>
            <person name="Idnurm A."/>
            <person name="Herrera-Estrella A."/>
            <person name="Gabaldon T."/>
            <person name="Grigoriev I.V."/>
        </authorList>
    </citation>
    <scope>NUCLEOTIDE SEQUENCE [LARGE SCALE GENOMIC DNA]</scope>
    <source>
        <strain evidence="1 2">CBS 277.49</strain>
    </source>
</reference>
<proteinExistence type="predicted"/>
<dbReference type="AlphaFoldDB" id="A0A168JN06"/>
<dbReference type="EMBL" id="AMYB01000006">
    <property type="protein sequence ID" value="OAD01395.1"/>
    <property type="molecule type" value="Genomic_DNA"/>
</dbReference>
<evidence type="ECO:0000313" key="1">
    <source>
        <dbReference type="EMBL" id="OAD01395.1"/>
    </source>
</evidence>
<dbReference type="Proteomes" id="UP000077051">
    <property type="component" value="Unassembled WGS sequence"/>
</dbReference>
<evidence type="ECO:0000313" key="2">
    <source>
        <dbReference type="Proteomes" id="UP000077051"/>
    </source>
</evidence>
<protein>
    <submittedName>
        <fullName evidence="1">Uncharacterized protein</fullName>
    </submittedName>
</protein>
<sequence>MGSSRDIPSVSEVNFLKSHTSKLGCRSCTIIASSKKDVLSFRFPGNAAENPPQPLPRLLIIEEIKSSAPSLGAEEPSLFRNLPPFSDPTYVGLYEFYLFG</sequence>